<sequence>MFCKNCNTPLPDDAKFCKNCGTKVMAETKPQAAASTEGAGTASGTDVVPEAQMSKVTPPPQPQPVMTAQQPNVTPQPNVPPVPPQMNMPGGYYPQPQNRASTGKIVAITLAVVAVLGLGFMAVSSSSANDKPEVTQTDPAEKGADQPGTETQQAGVLSLKHKDRKLMNNETNELILMLKDARISMDAAGHPQLCLLYTNKLAKGFSSLELSVRALDQAGEPMKSPVTGHSFQSVEVRQVVAPGASTSKADVIPLAELPQAEKYQITFRCINFQDNSFLMFKGSNKPTVLVE</sequence>
<reference evidence="4 5" key="1">
    <citation type="submission" date="2016-10" db="EMBL/GenBank/DDBJ databases">
        <authorList>
            <person name="de Groot N.N."/>
        </authorList>
    </citation>
    <scope>NUCLEOTIDE SEQUENCE [LARGE SCALE GENOMIC DNA]</scope>
    <source>
        <strain evidence="4 5">Z108</strain>
    </source>
</reference>
<evidence type="ECO:0000259" key="3">
    <source>
        <dbReference type="Pfam" id="PF13240"/>
    </source>
</evidence>
<feature type="compositionally biased region" description="Polar residues" evidence="1">
    <location>
        <begin position="125"/>
        <end position="138"/>
    </location>
</feature>
<evidence type="ECO:0000256" key="1">
    <source>
        <dbReference type="SAM" id="MobiDB-lite"/>
    </source>
</evidence>
<gene>
    <name evidence="4" type="ORF">SAMN04487861_12430</name>
</gene>
<protein>
    <submittedName>
        <fullName evidence="4">Zinc-ribbon domain-containing protein</fullName>
    </submittedName>
</protein>
<evidence type="ECO:0000313" key="4">
    <source>
        <dbReference type="EMBL" id="SFI25957.1"/>
    </source>
</evidence>
<evidence type="ECO:0000256" key="2">
    <source>
        <dbReference type="SAM" id="Phobius"/>
    </source>
</evidence>
<dbReference type="RefSeq" id="WP_075445180.1">
    <property type="nucleotide sequence ID" value="NZ_FOQK01000024.1"/>
</dbReference>
<proteinExistence type="predicted"/>
<feature type="compositionally biased region" description="Low complexity" evidence="1">
    <location>
        <begin position="64"/>
        <end position="76"/>
    </location>
</feature>
<dbReference type="AlphaFoldDB" id="A0A1I3GRB3"/>
<feature type="transmembrane region" description="Helical" evidence="2">
    <location>
        <begin position="105"/>
        <end position="123"/>
    </location>
</feature>
<dbReference type="Proteomes" id="UP000183639">
    <property type="component" value="Unassembled WGS sequence"/>
</dbReference>
<dbReference type="InterPro" id="IPR026870">
    <property type="entry name" value="Zinc_ribbon_dom"/>
</dbReference>
<dbReference type="EMBL" id="FOQK01000024">
    <property type="protein sequence ID" value="SFI25957.1"/>
    <property type="molecule type" value="Genomic_DNA"/>
</dbReference>
<dbReference type="OrthoDB" id="1664119at2"/>
<name>A0A1I3GRB3_SELRU</name>
<keyword evidence="2" id="KW-0812">Transmembrane</keyword>
<evidence type="ECO:0000313" key="5">
    <source>
        <dbReference type="Proteomes" id="UP000183639"/>
    </source>
</evidence>
<feature type="region of interest" description="Disordered" evidence="1">
    <location>
        <begin position="125"/>
        <end position="156"/>
    </location>
</feature>
<keyword evidence="2" id="KW-0472">Membrane</keyword>
<accession>A0A1I3GRB3</accession>
<dbReference type="Pfam" id="PF13240">
    <property type="entry name" value="Zn_Ribbon_1"/>
    <property type="match status" value="1"/>
</dbReference>
<organism evidence="4 5">
    <name type="scientific">Selenomonas ruminantium</name>
    <dbReference type="NCBI Taxonomy" id="971"/>
    <lineage>
        <taxon>Bacteria</taxon>
        <taxon>Bacillati</taxon>
        <taxon>Bacillota</taxon>
        <taxon>Negativicutes</taxon>
        <taxon>Selenomonadales</taxon>
        <taxon>Selenomonadaceae</taxon>
        <taxon>Selenomonas</taxon>
    </lineage>
</organism>
<feature type="region of interest" description="Disordered" evidence="1">
    <location>
        <begin position="52"/>
        <end position="80"/>
    </location>
</feature>
<feature type="domain" description="Zinc-ribbon" evidence="3">
    <location>
        <begin position="2"/>
        <end position="24"/>
    </location>
</feature>
<keyword evidence="2" id="KW-1133">Transmembrane helix</keyword>